<gene>
    <name evidence="9" type="ORF">WIS52_01940</name>
</gene>
<dbReference type="EC" id="5.3.3.4" evidence="5"/>
<comment type="catalytic activity">
    <reaction evidence="1">
        <text>(S)-muconolactone = (4,5-dihydro-5-oxofuran-2-yl)-acetate</text>
        <dbReference type="Rhea" id="RHEA:12348"/>
        <dbReference type="ChEBI" id="CHEBI:58425"/>
        <dbReference type="ChEBI" id="CHEBI:58736"/>
        <dbReference type="EC" id="5.3.3.4"/>
    </reaction>
</comment>
<dbReference type="Pfam" id="PF02426">
    <property type="entry name" value="MIase"/>
    <property type="match status" value="1"/>
</dbReference>
<keyword evidence="7" id="KW-0413">Isomerase</keyword>
<keyword evidence="6" id="KW-0058">Aromatic hydrocarbons catabolism</keyword>
<feature type="domain" description="Muconolactone isomerase" evidence="8">
    <location>
        <begin position="11"/>
        <end position="98"/>
    </location>
</feature>
<protein>
    <recommendedName>
        <fullName evidence="5">muconolactone Delta-isomerase</fullName>
        <ecNumber evidence="5">5.3.3.4</ecNumber>
    </recommendedName>
</protein>
<sequence>MTSTESPRHRFAVRMDVALPPDMDPAFRDDLLTREKAYAQEWQRSGHWVSLWRIVGERANLSIFEVADHDELHAILWGLPLFPYMTMQVTPLAAHPSDIRAGD</sequence>
<dbReference type="InterPro" id="IPR011008">
    <property type="entry name" value="Dimeric_a/b-barrel"/>
</dbReference>
<proteinExistence type="inferred from homology"/>
<evidence type="ECO:0000256" key="7">
    <source>
        <dbReference type="ARBA" id="ARBA00023235"/>
    </source>
</evidence>
<evidence type="ECO:0000256" key="5">
    <source>
        <dbReference type="ARBA" id="ARBA00012070"/>
    </source>
</evidence>
<dbReference type="Proteomes" id="UP001494902">
    <property type="component" value="Unassembled WGS sequence"/>
</dbReference>
<comment type="similarity">
    <text evidence="3">Belongs to the muconolactone Delta-isomerase family.</text>
</comment>
<comment type="pathway">
    <text evidence="2">Aromatic compound metabolism; beta-ketoadipate pathway; 5-oxo-4,5-dihydro-2-furylacetate from catechol: step 3/3.</text>
</comment>
<dbReference type="RefSeq" id="WP_349296306.1">
    <property type="nucleotide sequence ID" value="NZ_JBEDNQ010000001.1"/>
</dbReference>
<evidence type="ECO:0000256" key="1">
    <source>
        <dbReference type="ARBA" id="ARBA00001739"/>
    </source>
</evidence>
<evidence type="ECO:0000313" key="9">
    <source>
        <dbReference type="EMBL" id="MEQ3549218.1"/>
    </source>
</evidence>
<dbReference type="InterPro" id="IPR003464">
    <property type="entry name" value="Muconolactone_d_Isoase"/>
</dbReference>
<evidence type="ECO:0000259" key="8">
    <source>
        <dbReference type="Pfam" id="PF02426"/>
    </source>
</evidence>
<evidence type="ECO:0000256" key="3">
    <source>
        <dbReference type="ARBA" id="ARBA00010882"/>
    </source>
</evidence>
<evidence type="ECO:0000256" key="6">
    <source>
        <dbReference type="ARBA" id="ARBA00022797"/>
    </source>
</evidence>
<accession>A0ABV1K437</accession>
<dbReference type="PIRSF" id="PIRSF001486">
    <property type="entry name" value="CatC"/>
    <property type="match status" value="1"/>
</dbReference>
<dbReference type="InterPro" id="IPR026029">
    <property type="entry name" value="MLI_dom"/>
</dbReference>
<dbReference type="SUPFAM" id="SSF54909">
    <property type="entry name" value="Dimeric alpha+beta barrel"/>
    <property type="match status" value="1"/>
</dbReference>
<name>A0ABV1K437_9PSEU</name>
<evidence type="ECO:0000256" key="4">
    <source>
        <dbReference type="ARBA" id="ARBA00011365"/>
    </source>
</evidence>
<comment type="caution">
    <text evidence="9">The sequence shown here is derived from an EMBL/GenBank/DDBJ whole genome shotgun (WGS) entry which is preliminary data.</text>
</comment>
<organism evidence="9 10">
    <name type="scientific">Pseudonocardia nematodicida</name>
    <dbReference type="NCBI Taxonomy" id="1206997"/>
    <lineage>
        <taxon>Bacteria</taxon>
        <taxon>Bacillati</taxon>
        <taxon>Actinomycetota</taxon>
        <taxon>Actinomycetes</taxon>
        <taxon>Pseudonocardiales</taxon>
        <taxon>Pseudonocardiaceae</taxon>
        <taxon>Pseudonocardia</taxon>
    </lineage>
</organism>
<comment type="subunit">
    <text evidence="4">Homodecamer.</text>
</comment>
<dbReference type="Gene3D" id="3.30.70.1060">
    <property type="entry name" value="Dimeric alpha+beta barrel"/>
    <property type="match status" value="1"/>
</dbReference>
<reference evidence="9 10" key="1">
    <citation type="submission" date="2024-03" db="EMBL/GenBank/DDBJ databases">
        <title>Draft genome sequence of Pseudonocardia nematodicida JCM 31783.</title>
        <authorList>
            <person name="Butdee W."/>
            <person name="Duangmal K."/>
        </authorList>
    </citation>
    <scope>NUCLEOTIDE SEQUENCE [LARGE SCALE GENOMIC DNA]</scope>
    <source>
        <strain evidence="9 10">JCM 31783</strain>
    </source>
</reference>
<evidence type="ECO:0000313" key="10">
    <source>
        <dbReference type="Proteomes" id="UP001494902"/>
    </source>
</evidence>
<dbReference type="EMBL" id="JBEDNQ010000001">
    <property type="protein sequence ID" value="MEQ3549218.1"/>
    <property type="molecule type" value="Genomic_DNA"/>
</dbReference>
<evidence type="ECO:0000256" key="2">
    <source>
        <dbReference type="ARBA" id="ARBA00005193"/>
    </source>
</evidence>
<keyword evidence="10" id="KW-1185">Reference proteome</keyword>